<evidence type="ECO:0000256" key="1">
    <source>
        <dbReference type="ARBA" id="ARBA00001947"/>
    </source>
</evidence>
<evidence type="ECO:0000313" key="9">
    <source>
        <dbReference type="EMBL" id="GIQ82833.1"/>
    </source>
</evidence>
<dbReference type="EMBL" id="BDIP01000829">
    <property type="protein sequence ID" value="GIQ82833.1"/>
    <property type="molecule type" value="Genomic_DNA"/>
</dbReference>
<dbReference type="Proteomes" id="UP000265618">
    <property type="component" value="Unassembled WGS sequence"/>
</dbReference>
<feature type="binding site" evidence="6">
    <location>
        <position position="306"/>
    </location>
    <ligand>
        <name>Zn(2+)</name>
        <dbReference type="ChEBI" id="CHEBI:29105"/>
    </ligand>
</feature>
<keyword evidence="5" id="KW-0520">NAD</keyword>
<comment type="cofactor">
    <cofactor evidence="1">
        <name>Zn(2+)</name>
        <dbReference type="ChEBI" id="CHEBI:29105"/>
    </cofactor>
</comment>
<keyword evidence="4 6" id="KW-0862">Zinc</keyword>
<feature type="region of interest" description="Disordered" evidence="7">
    <location>
        <begin position="75"/>
        <end position="96"/>
    </location>
</feature>
<dbReference type="InterPro" id="IPR029035">
    <property type="entry name" value="DHS-like_NAD/FAD-binding_dom"/>
</dbReference>
<feature type="domain" description="Deacetylase sirtuin-type" evidence="8">
    <location>
        <begin position="168"/>
        <end position="546"/>
    </location>
</feature>
<dbReference type="PANTHER" id="PTHR11085">
    <property type="entry name" value="NAD-DEPENDENT PROTEIN DEACYLASE SIRTUIN-5, MITOCHONDRIAL-RELATED"/>
    <property type="match status" value="1"/>
</dbReference>
<dbReference type="InterPro" id="IPR026591">
    <property type="entry name" value="Sirtuin_cat_small_dom_sf"/>
</dbReference>
<dbReference type="AlphaFoldDB" id="A0A9K3CT89"/>
<dbReference type="GO" id="GO:0046872">
    <property type="term" value="F:metal ion binding"/>
    <property type="evidence" value="ECO:0007669"/>
    <property type="project" value="UniProtKB-KW"/>
</dbReference>
<feature type="region of interest" description="Disordered" evidence="7">
    <location>
        <begin position="1"/>
        <end position="60"/>
    </location>
</feature>
<evidence type="ECO:0000313" key="10">
    <source>
        <dbReference type="Proteomes" id="UP000265618"/>
    </source>
</evidence>
<dbReference type="SUPFAM" id="SSF52467">
    <property type="entry name" value="DHS-like NAD/FAD-binding domain"/>
    <property type="match status" value="1"/>
</dbReference>
<feature type="compositionally biased region" description="Polar residues" evidence="7">
    <location>
        <begin position="609"/>
        <end position="621"/>
    </location>
</feature>
<feature type="binding site" evidence="6">
    <location>
        <position position="302"/>
    </location>
    <ligand>
        <name>Zn(2+)</name>
        <dbReference type="ChEBI" id="CHEBI:29105"/>
    </ligand>
</feature>
<accession>A0A9K3CT89</accession>
<dbReference type="InterPro" id="IPR026590">
    <property type="entry name" value="Ssirtuin_cat_dom"/>
</dbReference>
<dbReference type="GO" id="GO:0017136">
    <property type="term" value="F:histone deacetylase activity, NAD-dependent"/>
    <property type="evidence" value="ECO:0007669"/>
    <property type="project" value="TreeGrafter"/>
</dbReference>
<gene>
    <name evidence="9" type="ORF">KIPB_004045</name>
</gene>
<feature type="region of interest" description="Disordered" evidence="7">
    <location>
        <begin position="375"/>
        <end position="403"/>
    </location>
</feature>
<feature type="binding site" evidence="6">
    <location>
        <position position="327"/>
    </location>
    <ligand>
        <name>Zn(2+)</name>
        <dbReference type="ChEBI" id="CHEBI:29105"/>
    </ligand>
</feature>
<keyword evidence="10" id="KW-1185">Reference proteome</keyword>
<feature type="region of interest" description="Disordered" evidence="7">
    <location>
        <begin position="588"/>
        <end position="634"/>
    </location>
</feature>
<dbReference type="InterPro" id="IPR003000">
    <property type="entry name" value="Sirtuin"/>
</dbReference>
<evidence type="ECO:0000256" key="7">
    <source>
        <dbReference type="SAM" id="MobiDB-lite"/>
    </source>
</evidence>
<evidence type="ECO:0000256" key="6">
    <source>
        <dbReference type="PROSITE-ProRule" id="PRU00236"/>
    </source>
</evidence>
<evidence type="ECO:0000256" key="4">
    <source>
        <dbReference type="ARBA" id="ARBA00022833"/>
    </source>
</evidence>
<evidence type="ECO:0000256" key="3">
    <source>
        <dbReference type="ARBA" id="ARBA00022723"/>
    </source>
</evidence>
<feature type="binding site" evidence="6">
    <location>
        <position position="391"/>
    </location>
    <ligand>
        <name>Zn(2+)</name>
        <dbReference type="ChEBI" id="CHEBI:29105"/>
    </ligand>
</feature>
<dbReference type="InterPro" id="IPR050134">
    <property type="entry name" value="NAD-dep_sirtuin_deacylases"/>
</dbReference>
<proteinExistence type="predicted"/>
<organism evidence="9 10">
    <name type="scientific">Kipferlia bialata</name>
    <dbReference type="NCBI Taxonomy" id="797122"/>
    <lineage>
        <taxon>Eukaryota</taxon>
        <taxon>Metamonada</taxon>
        <taxon>Carpediemonas-like organisms</taxon>
        <taxon>Kipferlia</taxon>
    </lineage>
</organism>
<dbReference type="PANTHER" id="PTHR11085:SF9">
    <property type="entry name" value="NAD-DEPENDENT PROTEIN DEACETYLASE SIRTUIN-1"/>
    <property type="match status" value="1"/>
</dbReference>
<comment type="caution">
    <text evidence="9">The sequence shown here is derived from an EMBL/GenBank/DDBJ whole genome shotgun (WGS) entry which is preliminary data.</text>
</comment>
<evidence type="ECO:0000259" key="8">
    <source>
        <dbReference type="PROSITE" id="PS50305"/>
    </source>
</evidence>
<reference evidence="9 10" key="1">
    <citation type="journal article" date="2018" name="PLoS ONE">
        <title>The draft genome of Kipferlia bialata reveals reductive genome evolution in fornicate parasites.</title>
        <authorList>
            <person name="Tanifuji G."/>
            <person name="Takabayashi S."/>
            <person name="Kume K."/>
            <person name="Takagi M."/>
            <person name="Nakayama T."/>
            <person name="Kamikawa R."/>
            <person name="Inagaki Y."/>
            <person name="Hashimoto T."/>
        </authorList>
    </citation>
    <scope>NUCLEOTIDE SEQUENCE [LARGE SCALE GENOMIC DNA]</scope>
    <source>
        <strain evidence="9">NY0173</strain>
    </source>
</reference>
<keyword evidence="3 6" id="KW-0479">Metal-binding</keyword>
<evidence type="ECO:0000256" key="5">
    <source>
        <dbReference type="ARBA" id="ARBA00023027"/>
    </source>
</evidence>
<dbReference type="PROSITE" id="PS50305">
    <property type="entry name" value="SIRTUIN"/>
    <property type="match status" value="1"/>
</dbReference>
<feature type="compositionally biased region" description="Acidic residues" evidence="7">
    <location>
        <begin position="77"/>
        <end position="88"/>
    </location>
</feature>
<keyword evidence="2" id="KW-0808">Transferase</keyword>
<feature type="active site" description="Proton acceptor" evidence="6">
    <location>
        <position position="294"/>
    </location>
</feature>
<dbReference type="GO" id="GO:0070403">
    <property type="term" value="F:NAD+ binding"/>
    <property type="evidence" value="ECO:0007669"/>
    <property type="project" value="InterPro"/>
</dbReference>
<evidence type="ECO:0000256" key="2">
    <source>
        <dbReference type="ARBA" id="ARBA00022679"/>
    </source>
</evidence>
<feature type="compositionally biased region" description="Basic and acidic residues" evidence="7">
    <location>
        <begin position="589"/>
        <end position="604"/>
    </location>
</feature>
<dbReference type="Gene3D" id="3.40.50.1220">
    <property type="entry name" value="TPP-binding domain"/>
    <property type="match status" value="1"/>
</dbReference>
<dbReference type="Gene3D" id="3.30.1600.10">
    <property type="entry name" value="SIR2/SIRT2 'Small Domain"/>
    <property type="match status" value="1"/>
</dbReference>
<sequence length="634" mass="68217">MACDPDAGSRGNGPSIESSTSAPTGLLAALVPPQQGGVHLSQQTQGPRREGAGVPSCTGAVLASRPHTKGFVVTYEDSSDDEDSEAEEAPVSPPSIKDLGRLQPLGVINDQTLRCWLTELRDLGVPPAVILRALGLKVHMEMLPDKTLWAFLSEVLDELAEALHPRVRLLHFNTLGQAVNMIKDAKRIVCLVGAGISVSCGIPDFRSKDGIYSKMGSYGALTKPTDMFDLAFFRGNSSPFYTFAPEILPGCFTPSITHRFLAAIEKKGRMQRCYTQNIDGLERQSGIEKVLQCHGTFSTFTCQNHCGYKTSLENVRARILRRAIPVCPVCHPEYSDGVYIPPLPPASEAVPAESPNVGDVDMGDQTIDGADQASLVAPADGSTPDAAPGECVGEAEGGVGTEEPVPVYAEVPPVATEEAQAESAAGAESAALAEGDAEGVAAAVPFTMPEQPRGVLKPDIVFFGEKLPDLFDTYVDDDCREVDLLLVIGSSLKVKPVAGLLGRVPRHIPQILINRERVGAPHEFDVELLGDADHVCTLLSQELGWGEVTDPELYDGKIHVPSRVAYAAYDNRQWAYKVFVPEPRHRVRERGERLERREREKEALADATQAETEAPTISANSEGGVMEPSAKRAM</sequence>
<name>A0A9K3CT89_9EUKA</name>
<dbReference type="GO" id="GO:0005634">
    <property type="term" value="C:nucleus"/>
    <property type="evidence" value="ECO:0007669"/>
    <property type="project" value="TreeGrafter"/>
</dbReference>
<dbReference type="OrthoDB" id="420264at2759"/>
<dbReference type="Pfam" id="PF02146">
    <property type="entry name" value="SIR2"/>
    <property type="match status" value="1"/>
</dbReference>
<protein>
    <submittedName>
        <fullName evidence="9">Sirtuin family protein</fullName>
    </submittedName>
</protein>